<evidence type="ECO:0000256" key="13">
    <source>
        <dbReference type="SAM" id="Coils"/>
    </source>
</evidence>
<evidence type="ECO:0000256" key="10">
    <source>
        <dbReference type="ARBA" id="ARBA00022840"/>
    </source>
</evidence>
<evidence type="ECO:0000256" key="2">
    <source>
        <dbReference type="ARBA" id="ARBA00004651"/>
    </source>
</evidence>
<accession>A0ABQ4TSK7</accession>
<reference evidence="16" key="2">
    <citation type="submission" date="2021-08" db="EMBL/GenBank/DDBJ databases">
        <authorList>
            <person name="Tani A."/>
            <person name="Ola A."/>
            <person name="Ogura Y."/>
            <person name="Katsura K."/>
            <person name="Hayashi T."/>
        </authorList>
    </citation>
    <scope>NUCLEOTIDE SEQUENCE</scope>
    <source>
        <strain evidence="16">DSM 23632</strain>
    </source>
</reference>
<dbReference type="PANTHER" id="PTHR43065:SF46">
    <property type="entry name" value="C4-DICARBOXYLATE TRANSPORT SENSOR PROTEIN DCTB"/>
    <property type="match status" value="1"/>
</dbReference>
<dbReference type="Pfam" id="PF02518">
    <property type="entry name" value="HATPase_c"/>
    <property type="match status" value="1"/>
</dbReference>
<dbReference type="SUPFAM" id="SSF103190">
    <property type="entry name" value="Sensory domain-like"/>
    <property type="match status" value="1"/>
</dbReference>
<keyword evidence="14" id="KW-0472">Membrane</keyword>
<name>A0ABQ4TSK7_9HYPH</name>
<dbReference type="InterPro" id="IPR003594">
    <property type="entry name" value="HATPase_dom"/>
</dbReference>
<comment type="catalytic activity">
    <reaction evidence="1">
        <text>ATP + protein L-histidine = ADP + protein N-phospho-L-histidine.</text>
        <dbReference type="EC" id="2.7.13.3"/>
    </reaction>
</comment>
<keyword evidence="13" id="KW-0175">Coiled coil</keyword>
<dbReference type="InterPro" id="IPR029151">
    <property type="entry name" value="Sensor-like_sf"/>
</dbReference>
<evidence type="ECO:0000259" key="15">
    <source>
        <dbReference type="PROSITE" id="PS50109"/>
    </source>
</evidence>
<keyword evidence="12" id="KW-0902">Two-component regulatory system</keyword>
<dbReference type="EMBL" id="BPRB01000026">
    <property type="protein sequence ID" value="GJE58304.1"/>
    <property type="molecule type" value="Genomic_DNA"/>
</dbReference>
<dbReference type="InterPro" id="IPR005467">
    <property type="entry name" value="His_kinase_dom"/>
</dbReference>
<keyword evidence="17" id="KW-1185">Reference proteome</keyword>
<dbReference type="InterPro" id="IPR017055">
    <property type="entry name" value="Sig_transdc_His_kinase_DctB"/>
</dbReference>
<evidence type="ECO:0000256" key="5">
    <source>
        <dbReference type="ARBA" id="ARBA00022553"/>
    </source>
</evidence>
<sequence>MTARPADGGGTLRHGRPGLRRSLALAAGLCAILTAAWIAGRAAERWVLADLHRTARSAIGLQVGVLLSEMQKQASLPLALAADPEIAAIVGPEPGAALVARVNGRLAQVAAATGSAVIYVIGADGITLAASNAGGAGSFVGRDYAFRPYFRQALANGSGSQFALGTVSGRPGLYLARRLANAAGVVVVKVEFDAVEAAWRAAGDSVFVTDSRGIVLVASDPGWRFSALRTIGEAERGRIRENLEFGTAPLEMLPLHPAEGGADLSLTPRPVERLTGEHDAPSGRAKQDGVCDARQPCVVRVGRGALPAWPALLLDAGIPGTDWRLHTLTPVGTALKRERVQAWIIAALATGLACLGLAALAGRGRRTRMRLAQAAARRDELEASVRERTRALSEVNRHLRAEIEERRRAEAERERLGRELAQAGRLAALGQFAASMAHEINQPLAAIRSYADNTAILVRRGRIEDAVENAFAIGRLTDRIGGLTRQLKGFARRASPRREPVALAEILRNGLELVEARARALGVALVVDRPDPDLRVLGDGTRLEQVVVNLLQNALDATAGRPEPRVVLDVASGSEGPVAVEVRDNGPGIPEPVRGQVFDAFFTTKSDGLGLGLAIARGIVEDCGGHLTVSDGPGGTVFRMELARAPETAEADT</sequence>
<evidence type="ECO:0000256" key="6">
    <source>
        <dbReference type="ARBA" id="ARBA00022679"/>
    </source>
</evidence>
<feature type="transmembrane region" description="Helical" evidence="14">
    <location>
        <begin position="23"/>
        <end position="40"/>
    </location>
</feature>
<comment type="caution">
    <text evidence="16">The sequence shown here is derived from an EMBL/GenBank/DDBJ whole genome shotgun (WGS) entry which is preliminary data.</text>
</comment>
<dbReference type="InterPro" id="IPR004358">
    <property type="entry name" value="Sig_transdc_His_kin-like_C"/>
</dbReference>
<feature type="transmembrane region" description="Helical" evidence="14">
    <location>
        <begin position="340"/>
        <end position="361"/>
    </location>
</feature>
<dbReference type="InterPro" id="IPR036097">
    <property type="entry name" value="HisK_dim/P_sf"/>
</dbReference>
<dbReference type="Gene3D" id="1.10.287.130">
    <property type="match status" value="1"/>
</dbReference>
<dbReference type="PANTHER" id="PTHR43065">
    <property type="entry name" value="SENSOR HISTIDINE KINASE"/>
    <property type="match status" value="1"/>
</dbReference>
<keyword evidence="11 14" id="KW-1133">Transmembrane helix</keyword>
<dbReference type="PROSITE" id="PS50109">
    <property type="entry name" value="HIS_KIN"/>
    <property type="match status" value="1"/>
</dbReference>
<dbReference type="PIRSF" id="PIRSF036431">
    <property type="entry name" value="STHK_DctB"/>
    <property type="match status" value="1"/>
</dbReference>
<dbReference type="RefSeq" id="WP_238180936.1">
    <property type="nucleotide sequence ID" value="NZ_BPRB01000026.1"/>
</dbReference>
<protein>
    <recommendedName>
        <fullName evidence="3">histidine kinase</fullName>
        <ecNumber evidence="3">2.7.13.3</ecNumber>
    </recommendedName>
</protein>
<evidence type="ECO:0000256" key="4">
    <source>
        <dbReference type="ARBA" id="ARBA00022475"/>
    </source>
</evidence>
<evidence type="ECO:0000256" key="11">
    <source>
        <dbReference type="ARBA" id="ARBA00022989"/>
    </source>
</evidence>
<dbReference type="InterPro" id="IPR036890">
    <property type="entry name" value="HATPase_C_sf"/>
</dbReference>
<keyword evidence="8" id="KW-0547">Nucleotide-binding</keyword>
<comment type="subcellular location">
    <subcellularLocation>
        <location evidence="2">Cell membrane</location>
        <topology evidence="2">Multi-pass membrane protein</topology>
    </subcellularLocation>
</comment>
<keyword evidence="7 14" id="KW-0812">Transmembrane</keyword>
<dbReference type="SMART" id="SM00388">
    <property type="entry name" value="HisKA"/>
    <property type="match status" value="1"/>
</dbReference>
<dbReference type="SUPFAM" id="SSF55874">
    <property type="entry name" value="ATPase domain of HSP90 chaperone/DNA topoisomerase II/histidine kinase"/>
    <property type="match status" value="1"/>
</dbReference>
<evidence type="ECO:0000313" key="17">
    <source>
        <dbReference type="Proteomes" id="UP001055057"/>
    </source>
</evidence>
<organism evidence="16 17">
    <name type="scientific">Methylobacterium trifolii</name>
    <dbReference type="NCBI Taxonomy" id="1003092"/>
    <lineage>
        <taxon>Bacteria</taxon>
        <taxon>Pseudomonadati</taxon>
        <taxon>Pseudomonadota</taxon>
        <taxon>Alphaproteobacteria</taxon>
        <taxon>Hyphomicrobiales</taxon>
        <taxon>Methylobacteriaceae</taxon>
        <taxon>Methylobacterium</taxon>
    </lineage>
</organism>
<dbReference type="SMART" id="SM00387">
    <property type="entry name" value="HATPase_c"/>
    <property type="match status" value="1"/>
</dbReference>
<feature type="coiled-coil region" evidence="13">
    <location>
        <begin position="392"/>
        <end position="426"/>
    </location>
</feature>
<evidence type="ECO:0000256" key="9">
    <source>
        <dbReference type="ARBA" id="ARBA00022777"/>
    </source>
</evidence>
<evidence type="ECO:0000256" key="7">
    <source>
        <dbReference type="ARBA" id="ARBA00022692"/>
    </source>
</evidence>
<evidence type="ECO:0000256" key="8">
    <source>
        <dbReference type="ARBA" id="ARBA00022741"/>
    </source>
</evidence>
<keyword evidence="6" id="KW-0808">Transferase</keyword>
<keyword evidence="10" id="KW-0067">ATP-binding</keyword>
<dbReference type="Pfam" id="PF00512">
    <property type="entry name" value="HisKA"/>
    <property type="match status" value="1"/>
</dbReference>
<proteinExistence type="predicted"/>
<dbReference type="Gene3D" id="3.30.450.20">
    <property type="entry name" value="PAS domain"/>
    <property type="match status" value="2"/>
</dbReference>
<keyword evidence="5" id="KW-0597">Phosphoprotein</keyword>
<keyword evidence="9" id="KW-0418">Kinase</keyword>
<evidence type="ECO:0000313" key="16">
    <source>
        <dbReference type="EMBL" id="GJE58304.1"/>
    </source>
</evidence>
<evidence type="ECO:0000256" key="14">
    <source>
        <dbReference type="SAM" id="Phobius"/>
    </source>
</evidence>
<keyword evidence="4" id="KW-1003">Cell membrane</keyword>
<dbReference type="PRINTS" id="PR00344">
    <property type="entry name" value="BCTRLSENSOR"/>
</dbReference>
<dbReference type="Gene3D" id="6.10.250.3020">
    <property type="match status" value="1"/>
</dbReference>
<evidence type="ECO:0000256" key="1">
    <source>
        <dbReference type="ARBA" id="ARBA00000085"/>
    </source>
</evidence>
<dbReference type="EC" id="2.7.13.3" evidence="3"/>
<evidence type="ECO:0000256" key="3">
    <source>
        <dbReference type="ARBA" id="ARBA00012438"/>
    </source>
</evidence>
<evidence type="ECO:0000256" key="12">
    <source>
        <dbReference type="ARBA" id="ARBA00023012"/>
    </source>
</evidence>
<feature type="domain" description="Histidine kinase" evidence="15">
    <location>
        <begin position="435"/>
        <end position="646"/>
    </location>
</feature>
<gene>
    <name evidence="16" type="primary">dctB</name>
    <name evidence="16" type="ORF">MPOCJGCO_0383</name>
</gene>
<dbReference type="InterPro" id="IPR003661">
    <property type="entry name" value="HisK_dim/P_dom"/>
</dbReference>
<dbReference type="Gene3D" id="3.30.565.10">
    <property type="entry name" value="Histidine kinase-like ATPase, C-terminal domain"/>
    <property type="match status" value="1"/>
</dbReference>
<dbReference type="SUPFAM" id="SSF47384">
    <property type="entry name" value="Homodimeric domain of signal transducing histidine kinase"/>
    <property type="match status" value="1"/>
</dbReference>
<reference evidence="16" key="1">
    <citation type="journal article" date="2021" name="Front. Microbiol.">
        <title>Comprehensive Comparative Genomics and Phenotyping of Methylobacterium Species.</title>
        <authorList>
            <person name="Alessa O."/>
            <person name="Ogura Y."/>
            <person name="Fujitani Y."/>
            <person name="Takami H."/>
            <person name="Hayashi T."/>
            <person name="Sahin N."/>
            <person name="Tani A."/>
        </authorList>
    </citation>
    <scope>NUCLEOTIDE SEQUENCE</scope>
    <source>
        <strain evidence="16">DSM 23632</strain>
    </source>
</reference>
<dbReference type="Proteomes" id="UP001055057">
    <property type="component" value="Unassembled WGS sequence"/>
</dbReference>
<dbReference type="CDD" id="cd00082">
    <property type="entry name" value="HisKA"/>
    <property type="match status" value="1"/>
</dbReference>
<dbReference type="CDD" id="cd12914">
    <property type="entry name" value="PDC1_DGC_like"/>
    <property type="match status" value="1"/>
</dbReference>